<sequence length="84" mass="9291">IAAVLLKETERISGAVLQDFDWRAKLVLGSDQVASQKVPLLSLDLTLLDQYEERDVSVEMTSDEVRKLISALEAAHKAAIQLQV</sequence>
<proteinExistence type="predicted"/>
<protein>
    <submittedName>
        <fullName evidence="2">Comm domain containing protein 8</fullName>
    </submittedName>
</protein>
<feature type="non-terminal residue" evidence="2">
    <location>
        <position position="1"/>
    </location>
</feature>
<dbReference type="InterPro" id="IPR017920">
    <property type="entry name" value="COMM"/>
</dbReference>
<dbReference type="Pfam" id="PF07258">
    <property type="entry name" value="COMM_domain"/>
    <property type="match status" value="1"/>
</dbReference>
<dbReference type="EMBL" id="GEIB01000785">
    <property type="protein sequence ID" value="JAR87216.1"/>
    <property type="molecule type" value="Transcribed_RNA"/>
</dbReference>
<evidence type="ECO:0000313" key="2">
    <source>
        <dbReference type="EMBL" id="JAR87216.1"/>
    </source>
</evidence>
<organism evidence="2">
    <name type="scientific">Alectorobius mimon</name>
    <dbReference type="NCBI Taxonomy" id="360319"/>
    <lineage>
        <taxon>Eukaryota</taxon>
        <taxon>Metazoa</taxon>
        <taxon>Ecdysozoa</taxon>
        <taxon>Arthropoda</taxon>
        <taxon>Chelicerata</taxon>
        <taxon>Arachnida</taxon>
        <taxon>Acari</taxon>
        <taxon>Parasitiformes</taxon>
        <taxon>Ixodida</taxon>
        <taxon>Ixodoidea</taxon>
        <taxon>Argasidae</taxon>
        <taxon>Ornithodorinae</taxon>
        <taxon>Alectorobius</taxon>
    </lineage>
</organism>
<accession>A0A147B8W3</accession>
<dbReference type="PROSITE" id="PS51269">
    <property type="entry name" value="COMM"/>
    <property type="match status" value="1"/>
</dbReference>
<dbReference type="AlphaFoldDB" id="A0A147B8W3"/>
<evidence type="ECO:0000259" key="1">
    <source>
        <dbReference type="PROSITE" id="PS51269"/>
    </source>
</evidence>
<name>A0A147B8W3_9ACAR</name>
<reference evidence="2" key="1">
    <citation type="submission" date="2016-03" db="EMBL/GenBank/DDBJ databases">
        <title>Gut transcriptome analysis on engorged females of Ornithodoros mimon (Acari: Argasidae) and phylogenetic inferences of soft ticks.</title>
        <authorList>
            <person name="Landulfo G.A."/>
            <person name="Giovanni D."/>
            <person name="Carvalho E."/>
            <person name="Junqueira-de-Azevedo I."/>
            <person name="Patane J."/>
            <person name="Mendoca R."/>
            <person name="Barros-Battesti D."/>
        </authorList>
    </citation>
    <scope>NUCLEOTIDE SEQUENCE</scope>
    <source>
        <strain evidence="2">Females</strain>
        <tissue evidence="2">Gut</tissue>
    </source>
</reference>
<feature type="domain" description="COMM" evidence="1">
    <location>
        <begin position="16"/>
        <end position="83"/>
    </location>
</feature>